<dbReference type="AlphaFoldDB" id="A0A1C2ED65"/>
<evidence type="ECO:0000313" key="1">
    <source>
        <dbReference type="EMBL" id="OCX24906.1"/>
    </source>
</evidence>
<evidence type="ECO:0000313" key="2">
    <source>
        <dbReference type="Proteomes" id="UP000095143"/>
    </source>
</evidence>
<dbReference type="GO" id="GO:0003677">
    <property type="term" value="F:DNA binding"/>
    <property type="evidence" value="ECO:0007669"/>
    <property type="project" value="InterPro"/>
</dbReference>
<gene>
    <name evidence="1" type="ORF">BBI10_04240</name>
</gene>
<reference evidence="1 2" key="1">
    <citation type="submission" date="2016-08" db="EMBL/GenBank/DDBJ databases">
        <title>Whole genome sequence of Pseudomonas graminis strain UASWS1507, a potential biological control agent for agriculture.</title>
        <authorList>
            <person name="Crovadore J."/>
            <person name="Calmin G."/>
            <person name="Chablais R."/>
            <person name="Cochard B."/>
            <person name="Lefort F."/>
        </authorList>
    </citation>
    <scope>NUCLEOTIDE SEQUENCE [LARGE SCALE GENOMIC DNA]</scope>
    <source>
        <strain evidence="1 2">UASWS1507</strain>
    </source>
</reference>
<sequence length="700" mass="79596">MASALKQIAPYISSDTNRYRTAHWLLSDFDSPIWKYQFCSKKPQYLNWAVSLDDGSLLTDAKNRVLHESFKTWLILSTRNAENFHSESTTLENQSNCFRSACNLIDELLINSANYNLMESGLAGITSGEFKELLNRLAADSWVSESLYCWSANLAVFCSNQVKRYSAVELHEAVEKHPYLLDNLAPDDEDPRKLLLEPNEVLNVRAALVLGGYYTRSRAGGWAPDTVKISQEIYRNTLTGHLFFKPTPQILKVTPGVDAFLREHPSVPVKSRLPKRMDMGQWNRFRHLICLLGRLRSVGLPSPQDEYLDELLKFSPPASKKGRFKTVPSGIVFKQMEQAIVFHLEYGKALVDSYSSVAIYCLRHKRTTQSLSKSEIIQLIDKKIAKLGVKKISLNANSNNREKDVQLRNVKGLKKDYYTALRNNEGLIDLLCVYFGAVEIVVGVLSGRRSGELRDLPVEGCLDITKEWLIFKGEKGSYSEFGGRSLEARPMEGIGADMIDQLCRLKMILFETGVISSPGWLFASPNTRGDLGDTDVDSVTYDRNLDLFCDYFETPLDKKGRRYYPRQHQYRRFFALLFFFSASFGGLETLQWMLGHKSMQHVWNYISNANSGEILRSAKAQFVAEFMHNENHADFAELAELVKHQFGTTDVTLADVEELESYIDSLLKSGQVDIDPVFLNTPTGERMRLIVHIKDKSNER</sequence>
<name>A0A1C2ED65_9PSED</name>
<proteinExistence type="predicted"/>
<dbReference type="Proteomes" id="UP000095143">
    <property type="component" value="Unassembled WGS sequence"/>
</dbReference>
<organism evidence="1 2">
    <name type="scientific">Pseudomonas graminis</name>
    <dbReference type="NCBI Taxonomy" id="158627"/>
    <lineage>
        <taxon>Bacteria</taxon>
        <taxon>Pseudomonadati</taxon>
        <taxon>Pseudomonadota</taxon>
        <taxon>Gammaproteobacteria</taxon>
        <taxon>Pseudomonadales</taxon>
        <taxon>Pseudomonadaceae</taxon>
        <taxon>Pseudomonas</taxon>
    </lineage>
</organism>
<dbReference type="SUPFAM" id="SSF56349">
    <property type="entry name" value="DNA breaking-rejoining enzymes"/>
    <property type="match status" value="1"/>
</dbReference>
<evidence type="ECO:0008006" key="3">
    <source>
        <dbReference type="Google" id="ProtNLM"/>
    </source>
</evidence>
<dbReference type="EMBL" id="MDEN01000053">
    <property type="protein sequence ID" value="OCX24906.1"/>
    <property type="molecule type" value="Genomic_DNA"/>
</dbReference>
<protein>
    <recommendedName>
        <fullName evidence="3">Integrase</fullName>
    </recommendedName>
</protein>
<comment type="caution">
    <text evidence="1">The sequence shown here is derived from an EMBL/GenBank/DDBJ whole genome shotgun (WGS) entry which is preliminary data.</text>
</comment>
<dbReference type="InterPro" id="IPR011010">
    <property type="entry name" value="DNA_brk_join_enz"/>
</dbReference>
<accession>A0A1C2ED65</accession>